<accession>A0A060YX41</accession>
<dbReference type="EMBL" id="FR915555">
    <property type="protein sequence ID" value="CDQ93605.1"/>
    <property type="molecule type" value="Genomic_DNA"/>
</dbReference>
<reference evidence="1" key="1">
    <citation type="journal article" date="2014" name="Nat. Commun.">
        <title>The rainbow trout genome provides novel insights into evolution after whole-genome duplication in vertebrates.</title>
        <authorList>
            <person name="Berthelot C."/>
            <person name="Brunet F."/>
            <person name="Chalopin D."/>
            <person name="Juanchich A."/>
            <person name="Bernard M."/>
            <person name="Noel B."/>
            <person name="Bento P."/>
            <person name="Da Silva C."/>
            <person name="Labadie K."/>
            <person name="Alberti A."/>
            <person name="Aury J.M."/>
            <person name="Louis A."/>
            <person name="Dehais P."/>
            <person name="Bardou P."/>
            <person name="Montfort J."/>
            <person name="Klopp C."/>
            <person name="Cabau C."/>
            <person name="Gaspin C."/>
            <person name="Thorgaard G.H."/>
            <person name="Boussaha M."/>
            <person name="Quillet E."/>
            <person name="Guyomard R."/>
            <person name="Galiana D."/>
            <person name="Bobe J."/>
            <person name="Volff J.N."/>
            <person name="Genet C."/>
            <person name="Wincker P."/>
            <person name="Jaillon O."/>
            <person name="Roest Crollius H."/>
            <person name="Guiguen Y."/>
        </authorList>
    </citation>
    <scope>NUCLEOTIDE SEQUENCE [LARGE SCALE GENOMIC DNA]</scope>
</reference>
<dbReference type="Gene3D" id="3.30.420.10">
    <property type="entry name" value="Ribonuclease H-like superfamily/Ribonuclease H"/>
    <property type="match status" value="1"/>
</dbReference>
<protein>
    <submittedName>
        <fullName evidence="1">Uncharacterized protein</fullName>
    </submittedName>
</protein>
<dbReference type="InterPro" id="IPR036397">
    <property type="entry name" value="RNaseH_sf"/>
</dbReference>
<name>A0A060YX41_ONCMY</name>
<reference evidence="1" key="2">
    <citation type="submission" date="2014-03" db="EMBL/GenBank/DDBJ databases">
        <authorList>
            <person name="Genoscope - CEA"/>
        </authorList>
    </citation>
    <scope>NUCLEOTIDE SEQUENCE</scope>
</reference>
<dbReference type="AlphaFoldDB" id="A0A060YX41"/>
<dbReference type="Proteomes" id="UP000193380">
    <property type="component" value="Unassembled WGS sequence"/>
</dbReference>
<gene>
    <name evidence="1" type="ORF">GSONMT00007032001</name>
</gene>
<organism evidence="1 2">
    <name type="scientific">Oncorhynchus mykiss</name>
    <name type="common">Rainbow trout</name>
    <name type="synonym">Salmo gairdneri</name>
    <dbReference type="NCBI Taxonomy" id="8022"/>
    <lineage>
        <taxon>Eukaryota</taxon>
        <taxon>Metazoa</taxon>
        <taxon>Chordata</taxon>
        <taxon>Craniata</taxon>
        <taxon>Vertebrata</taxon>
        <taxon>Euteleostomi</taxon>
        <taxon>Actinopterygii</taxon>
        <taxon>Neopterygii</taxon>
        <taxon>Teleostei</taxon>
        <taxon>Protacanthopterygii</taxon>
        <taxon>Salmoniformes</taxon>
        <taxon>Salmonidae</taxon>
        <taxon>Salmoninae</taxon>
        <taxon>Oncorhynchus</taxon>
    </lineage>
</organism>
<proteinExistence type="predicted"/>
<sequence>NILWSDEIELFGLNDHCYVSRIKGEACKPKNTIPTVKHGGGSIILLGCFAEGGTGALHKIDNLWADLKKNVQARRPTNLCYTSSVRRNGPKFTQLVEGYPKHLTKVKQLKDNATKY</sequence>
<evidence type="ECO:0000313" key="2">
    <source>
        <dbReference type="Proteomes" id="UP000193380"/>
    </source>
</evidence>
<feature type="non-terminal residue" evidence="1">
    <location>
        <position position="1"/>
    </location>
</feature>
<dbReference type="PaxDb" id="8022-A0A060YX41"/>
<dbReference type="GO" id="GO:0003676">
    <property type="term" value="F:nucleic acid binding"/>
    <property type="evidence" value="ECO:0007669"/>
    <property type="project" value="InterPro"/>
</dbReference>
<evidence type="ECO:0000313" key="1">
    <source>
        <dbReference type="EMBL" id="CDQ93605.1"/>
    </source>
</evidence>
<dbReference type="STRING" id="8022.A0A060YX41"/>